<dbReference type="PANTHER" id="PTHR48098">
    <property type="entry name" value="ENTEROCHELIN ESTERASE-RELATED"/>
    <property type="match status" value="1"/>
</dbReference>
<keyword evidence="1" id="KW-0378">Hydrolase</keyword>
<keyword evidence="2" id="KW-1185">Reference proteome</keyword>
<gene>
    <name evidence="1" type="primary">est1B</name>
    <name evidence="1" type="ordered locus">bpr_I1368</name>
</gene>
<dbReference type="InterPro" id="IPR029058">
    <property type="entry name" value="AB_hydrolase_fold"/>
</dbReference>
<dbReference type="EMBL" id="CP001810">
    <property type="protein sequence ID" value="ADL34106.1"/>
    <property type="molecule type" value="Genomic_DNA"/>
</dbReference>
<dbReference type="EC" id="3.1.1.73" evidence="1"/>
<dbReference type="InterPro" id="IPR000801">
    <property type="entry name" value="Esterase-like"/>
</dbReference>
<dbReference type="InterPro" id="IPR050583">
    <property type="entry name" value="Mycobacterial_A85_antigen"/>
</dbReference>
<evidence type="ECO:0000313" key="1">
    <source>
        <dbReference type="EMBL" id="ADL34106.1"/>
    </source>
</evidence>
<accession>E0RUR5</accession>
<dbReference type="AlphaFoldDB" id="E0RUR5"/>
<sequence length="284" mass="33073">MNYVYEMPKEMLTECTNKGTVELFEYTSETYDDSHRKLNKRAYVYLPYGYDKSQSYNILYLLHGGGFMQEWWLKMFPDTVTILDNMMAKGICKPCIIVTPTFYHDEESKNTHDEGICENFRYELRNDLIPAVESHYSSYAKGDVTEENLIKTRNHRAFAGLSLGSMTTYRAAFYNNFDLFSYYGPFSGCCGPFGDHDLEVERICKTLAEGHDKGLVLDYMFCANGDKDIAFEEHKEIMERALAQSPYLKKDVNYDFFIIPGGVHDMKAWQLHLYHALQVFFTKH</sequence>
<dbReference type="eggNOG" id="COG2382">
    <property type="taxonomic scope" value="Bacteria"/>
</dbReference>
<dbReference type="Proteomes" id="UP000001299">
    <property type="component" value="Chromosome 1"/>
</dbReference>
<reference evidence="1 2" key="1">
    <citation type="journal article" date="2010" name="PLoS ONE">
        <title>The glycobiome of the rumen bacterium Butyrivibrio proteoclasticus B316(T) highlights adaptation to a polysaccharide-rich environment.</title>
        <authorList>
            <person name="Kelly W.J."/>
            <person name="Leahy S.C."/>
            <person name="Altermann E."/>
            <person name="Yeoman C.J."/>
            <person name="Dunne J.C."/>
            <person name="Kong Z."/>
            <person name="Pacheco D.M."/>
            <person name="Li D."/>
            <person name="Noel S.J."/>
            <person name="Moon C.D."/>
            <person name="Cookson A.L."/>
            <person name="Attwood G.T."/>
        </authorList>
    </citation>
    <scope>NUCLEOTIDE SEQUENCE [LARGE SCALE GENOMIC DNA]</scope>
    <source>
        <strain evidence="2">ATCC 51982 / DSM 14932 / B316</strain>
    </source>
</reference>
<dbReference type="RefSeq" id="WP_013280760.1">
    <property type="nucleotide sequence ID" value="NC_014387.1"/>
</dbReference>
<dbReference type="HOGENOM" id="CLU_057457_1_0_9"/>
<organism evidence="1 2">
    <name type="scientific">Butyrivibrio proteoclasticus (strain ATCC 51982 / DSM 14932 / B316)</name>
    <name type="common">Clostridium proteoclasticum</name>
    <dbReference type="NCBI Taxonomy" id="515622"/>
    <lineage>
        <taxon>Bacteria</taxon>
        <taxon>Bacillati</taxon>
        <taxon>Bacillota</taxon>
        <taxon>Clostridia</taxon>
        <taxon>Lachnospirales</taxon>
        <taxon>Lachnospiraceae</taxon>
        <taxon>Butyrivibrio</taxon>
    </lineage>
</organism>
<evidence type="ECO:0000313" key="2">
    <source>
        <dbReference type="Proteomes" id="UP000001299"/>
    </source>
</evidence>
<dbReference type="STRING" id="515622.bpr_I1368"/>
<protein>
    <submittedName>
        <fullName evidence="1">Feruloyl esterase Est1B</fullName>
        <ecNumber evidence="1">3.1.1.73</ecNumber>
    </submittedName>
</protein>
<proteinExistence type="predicted"/>
<dbReference type="KEGG" id="bpb:bpr_I1368"/>
<dbReference type="Pfam" id="PF00756">
    <property type="entry name" value="Esterase"/>
    <property type="match status" value="1"/>
</dbReference>
<name>E0RUR5_BUTPB</name>
<dbReference type="SUPFAM" id="SSF53474">
    <property type="entry name" value="alpha/beta-Hydrolases"/>
    <property type="match status" value="1"/>
</dbReference>
<dbReference type="Gene3D" id="3.40.50.1820">
    <property type="entry name" value="alpha/beta hydrolase"/>
    <property type="match status" value="1"/>
</dbReference>
<dbReference type="GO" id="GO:0030600">
    <property type="term" value="F:feruloyl esterase activity"/>
    <property type="evidence" value="ECO:0007669"/>
    <property type="project" value="UniProtKB-EC"/>
</dbReference>